<proteinExistence type="predicted"/>
<dbReference type="EMBL" id="JAWQEG010000113">
    <property type="protein sequence ID" value="KAK3894395.1"/>
    <property type="molecule type" value="Genomic_DNA"/>
</dbReference>
<organism evidence="2 3">
    <name type="scientific">Petrolisthes cinctipes</name>
    <name type="common">Flat porcelain crab</name>
    <dbReference type="NCBI Taxonomy" id="88211"/>
    <lineage>
        <taxon>Eukaryota</taxon>
        <taxon>Metazoa</taxon>
        <taxon>Ecdysozoa</taxon>
        <taxon>Arthropoda</taxon>
        <taxon>Crustacea</taxon>
        <taxon>Multicrustacea</taxon>
        <taxon>Malacostraca</taxon>
        <taxon>Eumalacostraca</taxon>
        <taxon>Eucarida</taxon>
        <taxon>Decapoda</taxon>
        <taxon>Pleocyemata</taxon>
        <taxon>Anomura</taxon>
        <taxon>Galatheoidea</taxon>
        <taxon>Porcellanidae</taxon>
        <taxon>Petrolisthes</taxon>
    </lineage>
</organism>
<feature type="region of interest" description="Disordered" evidence="1">
    <location>
        <begin position="82"/>
        <end position="135"/>
    </location>
</feature>
<sequence>MQGLRSDGGQEGEGGVQRLVSDTQGIGWELPNTMACSVVKTPTPPLADTSRFSAFFAHSAPVLRQTGSPDKVMGQWAGPWVPSPLVTAGQGDHGSAKLPHDEPASNTSAHNSPQRKQQEEEEEEEEKGVMTLVINTSKNMTDAKDIFFFSILV</sequence>
<keyword evidence="3" id="KW-1185">Reference proteome</keyword>
<dbReference type="Proteomes" id="UP001286313">
    <property type="component" value="Unassembled WGS sequence"/>
</dbReference>
<evidence type="ECO:0000256" key="1">
    <source>
        <dbReference type="SAM" id="MobiDB-lite"/>
    </source>
</evidence>
<feature type="compositionally biased region" description="Polar residues" evidence="1">
    <location>
        <begin position="104"/>
        <end position="115"/>
    </location>
</feature>
<reference evidence="2" key="1">
    <citation type="submission" date="2023-10" db="EMBL/GenBank/DDBJ databases">
        <title>Genome assemblies of two species of porcelain crab, Petrolisthes cinctipes and Petrolisthes manimaculis (Anomura: Porcellanidae).</title>
        <authorList>
            <person name="Angst P."/>
        </authorList>
    </citation>
    <scope>NUCLEOTIDE SEQUENCE</scope>
    <source>
        <strain evidence="2">PB745_01</strain>
        <tissue evidence="2">Gill</tissue>
    </source>
</reference>
<feature type="region of interest" description="Disordered" evidence="1">
    <location>
        <begin position="1"/>
        <end position="21"/>
    </location>
</feature>
<dbReference type="AlphaFoldDB" id="A0AAE1GM27"/>
<comment type="caution">
    <text evidence="2">The sequence shown here is derived from an EMBL/GenBank/DDBJ whole genome shotgun (WGS) entry which is preliminary data.</text>
</comment>
<protein>
    <submittedName>
        <fullName evidence="2">Uncharacterized protein</fullName>
    </submittedName>
</protein>
<gene>
    <name evidence="2" type="ORF">Pcinc_001855</name>
</gene>
<name>A0AAE1GM27_PETCI</name>
<feature type="compositionally biased region" description="Basic and acidic residues" evidence="1">
    <location>
        <begin position="94"/>
        <end position="103"/>
    </location>
</feature>
<accession>A0AAE1GM27</accession>
<evidence type="ECO:0000313" key="2">
    <source>
        <dbReference type="EMBL" id="KAK3894395.1"/>
    </source>
</evidence>
<evidence type="ECO:0000313" key="3">
    <source>
        <dbReference type="Proteomes" id="UP001286313"/>
    </source>
</evidence>